<evidence type="ECO:0000313" key="3">
    <source>
        <dbReference type="Proteomes" id="UP000619761"/>
    </source>
</evidence>
<evidence type="ECO:0000313" key="2">
    <source>
        <dbReference type="EMBL" id="GGY75158.1"/>
    </source>
</evidence>
<dbReference type="InterPro" id="IPR000182">
    <property type="entry name" value="GNAT_dom"/>
</dbReference>
<comment type="caution">
    <text evidence="2">The sequence shown here is derived from an EMBL/GenBank/DDBJ whole genome shotgun (WGS) entry which is preliminary data.</text>
</comment>
<reference evidence="3" key="1">
    <citation type="journal article" date="2019" name="Int. J. Syst. Evol. Microbiol.">
        <title>The Global Catalogue of Microorganisms (GCM) 10K type strain sequencing project: providing services to taxonomists for standard genome sequencing and annotation.</title>
        <authorList>
            <consortium name="The Broad Institute Genomics Platform"/>
            <consortium name="The Broad Institute Genome Sequencing Center for Infectious Disease"/>
            <person name="Wu L."/>
            <person name="Ma J."/>
        </authorList>
    </citation>
    <scope>NUCLEOTIDE SEQUENCE [LARGE SCALE GENOMIC DNA]</scope>
    <source>
        <strain evidence="3">KCTC 32239</strain>
    </source>
</reference>
<dbReference type="InterPro" id="IPR016181">
    <property type="entry name" value="Acyl_CoA_acyltransferase"/>
</dbReference>
<evidence type="ECO:0000259" key="1">
    <source>
        <dbReference type="PROSITE" id="PS51186"/>
    </source>
</evidence>
<proteinExistence type="predicted"/>
<organism evidence="2 3">
    <name type="scientific">Cellvibrio zantedeschiae</name>
    <dbReference type="NCBI Taxonomy" id="1237077"/>
    <lineage>
        <taxon>Bacteria</taxon>
        <taxon>Pseudomonadati</taxon>
        <taxon>Pseudomonadota</taxon>
        <taxon>Gammaproteobacteria</taxon>
        <taxon>Cellvibrionales</taxon>
        <taxon>Cellvibrionaceae</taxon>
        <taxon>Cellvibrio</taxon>
    </lineage>
</organism>
<dbReference type="SUPFAM" id="SSF55729">
    <property type="entry name" value="Acyl-CoA N-acyltransferases (Nat)"/>
    <property type="match status" value="1"/>
</dbReference>
<gene>
    <name evidence="2" type="ORF">GCM10011613_20830</name>
</gene>
<dbReference type="CDD" id="cd04301">
    <property type="entry name" value="NAT_SF"/>
    <property type="match status" value="1"/>
</dbReference>
<sequence length="167" mass="18877">MNEQGIIKIRHANAGDMGQLCAARNTENLFREYLHECDGEKACFLVAELAEKIVGFGLVYVDVTKNGKRKSHLPKLSDLFVIEKYRRKGVATALIQAREAIAKQYGHAHIFVSIDPDESTEMIALAKKLSYLPLQAQPYAAVATYHDSQGHSYEKQYFRLDFKKSLI</sequence>
<keyword evidence="3" id="KW-1185">Reference proteome</keyword>
<dbReference type="Gene3D" id="3.40.630.30">
    <property type="match status" value="1"/>
</dbReference>
<feature type="domain" description="N-acetyltransferase" evidence="1">
    <location>
        <begin position="7"/>
        <end position="167"/>
    </location>
</feature>
<dbReference type="RefSeq" id="WP_189418096.1">
    <property type="nucleotide sequence ID" value="NZ_BMYZ01000001.1"/>
</dbReference>
<dbReference type="Proteomes" id="UP000619761">
    <property type="component" value="Unassembled WGS sequence"/>
</dbReference>
<accession>A0ABQ3B299</accession>
<dbReference type="Pfam" id="PF00583">
    <property type="entry name" value="Acetyltransf_1"/>
    <property type="match status" value="1"/>
</dbReference>
<dbReference type="EMBL" id="BMYZ01000001">
    <property type="protein sequence ID" value="GGY75158.1"/>
    <property type="molecule type" value="Genomic_DNA"/>
</dbReference>
<name>A0ABQ3B299_9GAMM</name>
<protein>
    <recommendedName>
        <fullName evidence="1">N-acetyltransferase domain-containing protein</fullName>
    </recommendedName>
</protein>
<dbReference type="PROSITE" id="PS51186">
    <property type="entry name" value="GNAT"/>
    <property type="match status" value="1"/>
</dbReference>